<gene>
    <name evidence="1" type="ORF">BegalDRAFT_1844</name>
</gene>
<evidence type="ECO:0000313" key="1">
    <source>
        <dbReference type="EMBL" id="EIJ42718.1"/>
    </source>
</evidence>
<organism evidence="1 2">
    <name type="scientific">Beggiatoa alba B18LD</name>
    <dbReference type="NCBI Taxonomy" id="395493"/>
    <lineage>
        <taxon>Bacteria</taxon>
        <taxon>Pseudomonadati</taxon>
        <taxon>Pseudomonadota</taxon>
        <taxon>Gammaproteobacteria</taxon>
        <taxon>Thiotrichales</taxon>
        <taxon>Thiotrichaceae</taxon>
        <taxon>Beggiatoa</taxon>
    </lineage>
</organism>
<accession>I3CGH5</accession>
<evidence type="ECO:0000313" key="2">
    <source>
        <dbReference type="Proteomes" id="UP000005744"/>
    </source>
</evidence>
<dbReference type="HOGENOM" id="CLU_3022757_0_0_6"/>
<dbReference type="AlphaFoldDB" id="I3CGH5"/>
<proteinExistence type="predicted"/>
<protein>
    <submittedName>
        <fullName evidence="1">Uncharacterized protein</fullName>
    </submittedName>
</protein>
<reference evidence="1 2" key="1">
    <citation type="submission" date="2011-11" db="EMBL/GenBank/DDBJ databases">
        <title>Improved High-Quality Draft sequence of Beggiatoa alba B18lD.</title>
        <authorList>
            <consortium name="US DOE Joint Genome Institute"/>
            <person name="Lucas S."/>
            <person name="Han J."/>
            <person name="Lapidus A."/>
            <person name="Cheng J.-F."/>
            <person name="Goodwin L."/>
            <person name="Pitluck S."/>
            <person name="Peters L."/>
            <person name="Mikhailova N."/>
            <person name="Held B."/>
            <person name="Detter J.C."/>
            <person name="Han C."/>
            <person name="Tapia R."/>
            <person name="Land M."/>
            <person name="Hauser L."/>
            <person name="Kyrpides N."/>
            <person name="Ivanova N."/>
            <person name="Pagani I."/>
            <person name="Samuel K."/>
            <person name="Teske A."/>
            <person name="Mueller J."/>
            <person name="Woyke T."/>
        </authorList>
    </citation>
    <scope>NUCLEOTIDE SEQUENCE [LARGE SCALE GENOMIC DNA]</scope>
    <source>
        <strain evidence="1 2">B18LD</strain>
    </source>
</reference>
<keyword evidence="2" id="KW-1185">Reference proteome</keyword>
<dbReference type="STRING" id="395493.BegalDRAFT_1844"/>
<sequence length="55" mass="6042">MGVVIDALEKLFNSQVIIANGAQHAHVQLREDDSSAKLKKLTLKELEPNMLCLAP</sequence>
<dbReference type="EMBL" id="JH600070">
    <property type="protein sequence ID" value="EIJ42718.1"/>
    <property type="molecule type" value="Genomic_DNA"/>
</dbReference>
<dbReference type="Proteomes" id="UP000005744">
    <property type="component" value="Unassembled WGS sequence"/>
</dbReference>
<name>I3CGH5_9GAMM</name>
<dbReference type="RefSeq" id="WP_002685899.1">
    <property type="nucleotide sequence ID" value="NZ_JH600070.1"/>
</dbReference>